<accession>A0A0C3FHT4</accession>
<dbReference type="AlphaFoldDB" id="A0A0C3FHT4"/>
<dbReference type="HOGENOM" id="CLU_1326829_0_0_1"/>
<evidence type="ECO:0000313" key="1">
    <source>
        <dbReference type="EMBL" id="KIM79129.1"/>
    </source>
</evidence>
<dbReference type="EMBL" id="KN833011">
    <property type="protein sequence ID" value="KIM79129.1"/>
    <property type="molecule type" value="Genomic_DNA"/>
</dbReference>
<protein>
    <submittedName>
        <fullName evidence="1">Uncharacterized protein</fullName>
    </submittedName>
</protein>
<name>A0A0C3FHT4_PILCF</name>
<organism evidence="1 2">
    <name type="scientific">Piloderma croceum (strain F 1598)</name>
    <dbReference type="NCBI Taxonomy" id="765440"/>
    <lineage>
        <taxon>Eukaryota</taxon>
        <taxon>Fungi</taxon>
        <taxon>Dikarya</taxon>
        <taxon>Basidiomycota</taxon>
        <taxon>Agaricomycotina</taxon>
        <taxon>Agaricomycetes</taxon>
        <taxon>Agaricomycetidae</taxon>
        <taxon>Atheliales</taxon>
        <taxon>Atheliaceae</taxon>
        <taxon>Piloderma</taxon>
    </lineage>
</organism>
<dbReference type="InParanoid" id="A0A0C3FHT4"/>
<reference evidence="1 2" key="1">
    <citation type="submission" date="2014-04" db="EMBL/GenBank/DDBJ databases">
        <authorList>
            <consortium name="DOE Joint Genome Institute"/>
            <person name="Kuo A."/>
            <person name="Tarkka M."/>
            <person name="Buscot F."/>
            <person name="Kohler A."/>
            <person name="Nagy L.G."/>
            <person name="Floudas D."/>
            <person name="Copeland A."/>
            <person name="Barry K.W."/>
            <person name="Cichocki N."/>
            <person name="Veneault-Fourrey C."/>
            <person name="LaButti K."/>
            <person name="Lindquist E.A."/>
            <person name="Lipzen A."/>
            <person name="Lundell T."/>
            <person name="Morin E."/>
            <person name="Murat C."/>
            <person name="Sun H."/>
            <person name="Tunlid A."/>
            <person name="Henrissat B."/>
            <person name="Grigoriev I.V."/>
            <person name="Hibbett D.S."/>
            <person name="Martin F."/>
            <person name="Nordberg H.P."/>
            <person name="Cantor M.N."/>
            <person name="Hua S.X."/>
        </authorList>
    </citation>
    <scope>NUCLEOTIDE SEQUENCE [LARGE SCALE GENOMIC DNA]</scope>
    <source>
        <strain evidence="1 2">F 1598</strain>
    </source>
</reference>
<proteinExistence type="predicted"/>
<reference evidence="2" key="2">
    <citation type="submission" date="2015-01" db="EMBL/GenBank/DDBJ databases">
        <title>Evolutionary Origins and Diversification of the Mycorrhizal Mutualists.</title>
        <authorList>
            <consortium name="DOE Joint Genome Institute"/>
            <consortium name="Mycorrhizal Genomics Consortium"/>
            <person name="Kohler A."/>
            <person name="Kuo A."/>
            <person name="Nagy L.G."/>
            <person name="Floudas D."/>
            <person name="Copeland A."/>
            <person name="Barry K.W."/>
            <person name="Cichocki N."/>
            <person name="Veneault-Fourrey C."/>
            <person name="LaButti K."/>
            <person name="Lindquist E.A."/>
            <person name="Lipzen A."/>
            <person name="Lundell T."/>
            <person name="Morin E."/>
            <person name="Murat C."/>
            <person name="Riley R."/>
            <person name="Ohm R."/>
            <person name="Sun H."/>
            <person name="Tunlid A."/>
            <person name="Henrissat B."/>
            <person name="Grigoriev I.V."/>
            <person name="Hibbett D.S."/>
            <person name="Martin F."/>
        </authorList>
    </citation>
    <scope>NUCLEOTIDE SEQUENCE [LARGE SCALE GENOMIC DNA]</scope>
    <source>
        <strain evidence="2">F 1598</strain>
    </source>
</reference>
<keyword evidence="2" id="KW-1185">Reference proteome</keyword>
<sequence>MTQMVINTNGLRAAVQEAAKSRGLNLENVSELSSEMATVLEELKAEFPPPEEADHHGQRVEIVSRVLMKIERCVVRVSVQCGMSEADASAHFRNIEPHIKHVMVVTGDLTEQHPILLETLLFSGVIMFIPEVWALRPVLSIFGFGPIRIKTMLICLTSLQGALLGRNAVSGVHLLQKVAGLRACSQPGCSSQLYPLERGAKSSLALE</sequence>
<gene>
    <name evidence="1" type="ORF">PILCRDRAFT_823708</name>
</gene>
<evidence type="ECO:0000313" key="2">
    <source>
        <dbReference type="Proteomes" id="UP000054166"/>
    </source>
</evidence>
<dbReference type="OrthoDB" id="440424at2759"/>
<dbReference type="Proteomes" id="UP000054166">
    <property type="component" value="Unassembled WGS sequence"/>
</dbReference>